<comment type="similarity">
    <text evidence="2 8">Belongs to the beta-class carbonic anhydrase family.</text>
</comment>
<gene>
    <name evidence="9" type="ORF">CSSPTR1EN2_LOCUS10942</name>
</gene>
<evidence type="ECO:0000256" key="8">
    <source>
        <dbReference type="RuleBase" id="RU003956"/>
    </source>
</evidence>
<dbReference type="Pfam" id="PF00484">
    <property type="entry name" value="Pro_CA"/>
    <property type="match status" value="1"/>
</dbReference>
<accession>A0ABP0U3E4</accession>
<proteinExistence type="inferred from homology"/>
<dbReference type="EMBL" id="OZ019910">
    <property type="protein sequence ID" value="CAK9211712.1"/>
    <property type="molecule type" value="Genomic_DNA"/>
</dbReference>
<dbReference type="InterPro" id="IPR001765">
    <property type="entry name" value="Carbonic_anhydrase"/>
</dbReference>
<evidence type="ECO:0000256" key="7">
    <source>
        <dbReference type="ARBA" id="ARBA00048348"/>
    </source>
</evidence>
<dbReference type="Proteomes" id="UP001497512">
    <property type="component" value="Chromosome 18"/>
</dbReference>
<dbReference type="PANTHER" id="PTHR11002">
    <property type="entry name" value="CARBONIC ANHYDRASE"/>
    <property type="match status" value="1"/>
</dbReference>
<keyword evidence="5 8" id="KW-0862">Zinc</keyword>
<evidence type="ECO:0000313" key="9">
    <source>
        <dbReference type="EMBL" id="CAK9211712.1"/>
    </source>
</evidence>
<dbReference type="Gene3D" id="3.40.1050.10">
    <property type="entry name" value="Carbonic anhydrase"/>
    <property type="match status" value="1"/>
</dbReference>
<evidence type="ECO:0000256" key="5">
    <source>
        <dbReference type="ARBA" id="ARBA00022833"/>
    </source>
</evidence>
<protein>
    <recommendedName>
        <fullName evidence="3 8">Carbonic anhydrase</fullName>
        <ecNumber evidence="3 8">4.2.1.1</ecNumber>
    </recommendedName>
    <alternativeName>
        <fullName evidence="8">Carbonate dehydratase</fullName>
    </alternativeName>
</protein>
<evidence type="ECO:0000256" key="1">
    <source>
        <dbReference type="ARBA" id="ARBA00001947"/>
    </source>
</evidence>
<keyword evidence="10" id="KW-1185">Reference proteome</keyword>
<evidence type="ECO:0000256" key="6">
    <source>
        <dbReference type="ARBA" id="ARBA00023239"/>
    </source>
</evidence>
<name>A0ABP0U3E4_9BRYO</name>
<keyword evidence="6 8" id="KW-0456">Lyase</keyword>
<dbReference type="SMART" id="SM00947">
    <property type="entry name" value="Pro_CA"/>
    <property type="match status" value="1"/>
</dbReference>
<evidence type="ECO:0000256" key="2">
    <source>
        <dbReference type="ARBA" id="ARBA00006217"/>
    </source>
</evidence>
<keyword evidence="4" id="KW-0479">Metal-binding</keyword>
<comment type="catalytic activity">
    <reaction evidence="7 8">
        <text>hydrogencarbonate + H(+) = CO2 + H2O</text>
        <dbReference type="Rhea" id="RHEA:10748"/>
        <dbReference type="ChEBI" id="CHEBI:15377"/>
        <dbReference type="ChEBI" id="CHEBI:15378"/>
        <dbReference type="ChEBI" id="CHEBI:16526"/>
        <dbReference type="ChEBI" id="CHEBI:17544"/>
        <dbReference type="EC" id="4.2.1.1"/>
    </reaction>
</comment>
<dbReference type="PROSITE" id="PS00705">
    <property type="entry name" value="PROK_CO2_ANHYDRASE_2"/>
    <property type="match status" value="1"/>
</dbReference>
<dbReference type="SUPFAM" id="SSF53056">
    <property type="entry name" value="beta-carbonic anhydrase, cab"/>
    <property type="match status" value="1"/>
</dbReference>
<evidence type="ECO:0000256" key="4">
    <source>
        <dbReference type="ARBA" id="ARBA00022723"/>
    </source>
</evidence>
<organism evidence="9 10">
    <name type="scientific">Sphagnum troendelagicum</name>
    <dbReference type="NCBI Taxonomy" id="128251"/>
    <lineage>
        <taxon>Eukaryota</taxon>
        <taxon>Viridiplantae</taxon>
        <taxon>Streptophyta</taxon>
        <taxon>Embryophyta</taxon>
        <taxon>Bryophyta</taxon>
        <taxon>Sphagnophytina</taxon>
        <taxon>Sphagnopsida</taxon>
        <taxon>Sphagnales</taxon>
        <taxon>Sphagnaceae</taxon>
        <taxon>Sphagnum</taxon>
    </lineage>
</organism>
<sequence>MVAEFVCVCVCEKKPAEILEEGYEIANLVVVDENFQADATSEADAGSVVDKLKNKFKNFKVDKFSAQPELFNKLAAAQEPKVMLITCIDSRCNPTMLLGLEAGEAFVVRNVANFVHPYDKAGQVRCRAATQFAVSVMNVEHIVVMGHSSCGGIKALMSRDDFTTDLVGSWVKVGLPAKEKVKALHPDKSYYEQMSFCEKEAVNVSLKNLLTYPYIEERVKDGRLQIHGMHYNLGKGILTSWDIIALPK</sequence>
<comment type="cofactor">
    <cofactor evidence="1">
        <name>Zn(2+)</name>
        <dbReference type="ChEBI" id="CHEBI:29105"/>
    </cofactor>
</comment>
<comment type="function">
    <text evidence="8">Reversible hydration of carbon dioxide.</text>
</comment>
<dbReference type="PANTHER" id="PTHR11002:SF76">
    <property type="entry name" value="CARBONIC ANHYDRASE"/>
    <property type="match status" value="1"/>
</dbReference>
<dbReference type="InterPro" id="IPR015892">
    <property type="entry name" value="Carbonic_anhydrase_CS"/>
</dbReference>
<dbReference type="EC" id="4.2.1.1" evidence="3 8"/>
<evidence type="ECO:0000313" key="10">
    <source>
        <dbReference type="Proteomes" id="UP001497512"/>
    </source>
</evidence>
<evidence type="ECO:0000256" key="3">
    <source>
        <dbReference type="ARBA" id="ARBA00012925"/>
    </source>
</evidence>
<dbReference type="InterPro" id="IPR036874">
    <property type="entry name" value="Carbonic_anhydrase_sf"/>
</dbReference>
<reference evidence="9" key="1">
    <citation type="submission" date="2024-02" db="EMBL/GenBank/DDBJ databases">
        <authorList>
            <consortium name="ELIXIR-Norway"/>
            <consortium name="Elixir Norway"/>
        </authorList>
    </citation>
    <scope>NUCLEOTIDE SEQUENCE</scope>
</reference>